<dbReference type="Gene3D" id="3.30.420.10">
    <property type="entry name" value="Ribonuclease H-like superfamily/Ribonuclease H"/>
    <property type="match status" value="1"/>
</dbReference>
<feature type="domain" description="Reverse transcriptase" evidence="3">
    <location>
        <begin position="906"/>
        <end position="1085"/>
    </location>
</feature>
<feature type="domain" description="Integrase catalytic" evidence="4">
    <location>
        <begin position="1558"/>
        <end position="1655"/>
    </location>
</feature>
<dbReference type="Gene3D" id="1.10.340.70">
    <property type="match status" value="1"/>
</dbReference>
<dbReference type="SUPFAM" id="SSF56672">
    <property type="entry name" value="DNA/RNA polymerases"/>
    <property type="match status" value="2"/>
</dbReference>
<dbReference type="InterPro" id="IPR012337">
    <property type="entry name" value="RNaseH-like_sf"/>
</dbReference>
<dbReference type="InterPro" id="IPR036397">
    <property type="entry name" value="RNaseH_sf"/>
</dbReference>
<dbReference type="InterPro" id="IPR001584">
    <property type="entry name" value="Integrase_cat-core"/>
</dbReference>
<dbReference type="InterPro" id="IPR000477">
    <property type="entry name" value="RT_dom"/>
</dbReference>
<dbReference type="Pfam" id="PF00078">
    <property type="entry name" value="RVT_1"/>
    <property type="match status" value="2"/>
</dbReference>
<name>A0A388JYF4_CHABU</name>
<dbReference type="EMBL" id="BFEA01000032">
    <property type="protein sequence ID" value="GBG62826.1"/>
    <property type="molecule type" value="Genomic_DNA"/>
</dbReference>
<dbReference type="PANTHER" id="PTHR24559:SF444">
    <property type="entry name" value="REVERSE TRANSCRIPTASE DOMAIN-CONTAINING PROTEIN"/>
    <property type="match status" value="1"/>
</dbReference>
<protein>
    <recommendedName>
        <fullName evidence="7">Reverse transcriptase</fullName>
    </recommendedName>
</protein>
<reference evidence="5 6" key="1">
    <citation type="journal article" date="2018" name="Cell">
        <title>The Chara Genome: Secondary Complexity and Implications for Plant Terrestrialization.</title>
        <authorList>
            <person name="Nishiyama T."/>
            <person name="Sakayama H."/>
            <person name="Vries J.D."/>
            <person name="Buschmann H."/>
            <person name="Saint-Marcoux D."/>
            <person name="Ullrich K.K."/>
            <person name="Haas F.B."/>
            <person name="Vanderstraeten L."/>
            <person name="Becker D."/>
            <person name="Lang D."/>
            <person name="Vosolsobe S."/>
            <person name="Rombauts S."/>
            <person name="Wilhelmsson P.K.I."/>
            <person name="Janitza P."/>
            <person name="Kern R."/>
            <person name="Heyl A."/>
            <person name="Rumpler F."/>
            <person name="Villalobos L.I.A.C."/>
            <person name="Clay J.M."/>
            <person name="Skokan R."/>
            <person name="Toyoda A."/>
            <person name="Suzuki Y."/>
            <person name="Kagoshima H."/>
            <person name="Schijlen E."/>
            <person name="Tajeshwar N."/>
            <person name="Catarino B."/>
            <person name="Hetherington A.J."/>
            <person name="Saltykova A."/>
            <person name="Bonnot C."/>
            <person name="Breuninger H."/>
            <person name="Symeonidi A."/>
            <person name="Radhakrishnan G.V."/>
            <person name="Van Nieuwerburgh F."/>
            <person name="Deforce D."/>
            <person name="Chang C."/>
            <person name="Karol K.G."/>
            <person name="Hedrich R."/>
            <person name="Ulvskov P."/>
            <person name="Glockner G."/>
            <person name="Delwiche C.F."/>
            <person name="Petrasek J."/>
            <person name="Van de Peer Y."/>
            <person name="Friml J."/>
            <person name="Beilby M."/>
            <person name="Dolan L."/>
            <person name="Kohara Y."/>
            <person name="Sugano S."/>
            <person name="Fujiyama A."/>
            <person name="Delaux P.-M."/>
            <person name="Quint M."/>
            <person name="TheiBen G."/>
            <person name="Hagemann M."/>
            <person name="Harholt J."/>
            <person name="Dunand C."/>
            <person name="Zachgo S."/>
            <person name="Langdale J."/>
            <person name="Maumus F."/>
            <person name="Straeten D.V.D."/>
            <person name="Gould S.B."/>
            <person name="Rensing S.A."/>
        </authorList>
    </citation>
    <scope>NUCLEOTIDE SEQUENCE [LARGE SCALE GENOMIC DNA]</scope>
    <source>
        <strain evidence="5 6">S276</strain>
    </source>
</reference>
<evidence type="ECO:0008006" key="7">
    <source>
        <dbReference type="Google" id="ProtNLM"/>
    </source>
</evidence>
<dbReference type="InterPro" id="IPR041588">
    <property type="entry name" value="Integrase_H2C2"/>
</dbReference>
<organism evidence="5 6">
    <name type="scientific">Chara braunii</name>
    <name type="common">Braun's stonewort</name>
    <dbReference type="NCBI Taxonomy" id="69332"/>
    <lineage>
        <taxon>Eukaryota</taxon>
        <taxon>Viridiplantae</taxon>
        <taxon>Streptophyta</taxon>
        <taxon>Charophyceae</taxon>
        <taxon>Charales</taxon>
        <taxon>Characeae</taxon>
        <taxon>Chara</taxon>
    </lineage>
</organism>
<dbReference type="InterPro" id="IPR053134">
    <property type="entry name" value="RNA-dir_DNA_polymerase"/>
</dbReference>
<sequence length="1655" mass="189345">MLDDESSLMWHIKPRRNCILLLVVPRQRPVIKIAHQVASEKSVVGDSIMRWHDPQGAQKATDAINSFCSHRFKNVRELTDTVERLLVVPGVRFDQQVLITDYLRCLPAEVRTKLVDEAYVEQHTFATFSKKALDIEAKLGSAHQLAHDYRKRLPQDWKKKGQLMFVDHGGQTTEIDNFPDLGEVTEHDGASETSDGGVVAPMKEKAKGTGKKKVVRSTVPRQQQCHVSSATSATVPRKKCHVSNSATSAVPQCHVSSATVPRQQCPATMTGSTLGMPGQLANESIAEYKQRLQTQLALITAEEQRQVAAEVVHLQAEAAATAEKRRLQAEADADTQARCKEAEDLLQRHEATNIEKLKFWHFEQSEEHDDATPEEQHKEFMAKLVTRLVYTCNHLQSELANLQWAVRNHKAQHEDAARALDSRVQDLEQTAPRPEAAQSGYRVAENSGRKIMNASQQLDTLKTEIRQRQQSSDLDRSTNTAKHYKMPTFRIEKFDDYTHQDPVVWWQGFTIELGIHEVPEHLFIDALFLNAKGGCQIWLSHMATVHGVQVFDLHKVSWEDLTKEWKKRFIVDDAPTLAINRIFTMAQGNTATRDWLTDWQKIVATPDLDLPFLHLRREFYNRSCAALSLALGDREQYNTFAEIINKAREIIKTNRATAHEKSTWQPTYVEKVRTGPRPQHVAAVQTDNIVEDPTTTQASREGDQVVAVQPRSNNKSRGNVKAKTASPAGNGQPTPWVKFHLTEAEYKWCDRHGCCYWCNDTNHKTSQCPDQGKEDVRPLPTPLMDAGVEVVDLHNYIAKIDHEFRTQRCHVVSAASMRASIIRDDIEEMGVCFLHMTLHRRTHLRTHASSNFSTPTATCSPHGVIPDRPIRHEIILKDGAVPLRGCIYRMSEEELSVLRAQLDDLLENGWIRRNSSPYGAPVLFVRKKNKDLWLCIDYRKLNAQTIRNADPLPRIDDLLERLDGAKFFSKLDLKSGYHQLEIRQEDCYKTAFKTRYGHFEWLVMPFGLTNAPTTSQAAMTTEFRHMLDRFVLIYLDDILVYNRSLDEHVEHLRTVLERLRQAKYKANRDKCEFAQQEPEYLGYYVTPQGIRPGKACGYPSTFEVPASSTVESTHTSHADADAEELTRFTADLEPAVRDLIREYCDIFPPYFSYNGIPPMRGVEHSIQLVPYYRVHHQAPYRLSIPEATELKRQLEELLRLGFIKPSNSPWGAPVLFARKADRTLRLCIDYRGFNRYTVKNNYPMPRADELFDRLAGNRFFTKIDLRSGFHQIRVAAEDQLKTAFRSRFDHYEFTVMPFSLTNAPATFQTAMNDIFRDILEEYVLVYLDDILVYSRTLEDHIRHLRDVLQRLRKHDFYAKLSKCRFAQRKVDFLGHHVSDQGLHMDDAKITAIADFTTQPIKGETNCVADALSCRPDHNQEPIHLAAISVTTVDQSVNNAYCTQYRHCLDYRIIHATLQSGKTVPSYSLGENGLVYWHGRSGQLEPRICVPFTGQLRVQAVAEFHDQAIAGHMGFHKTLARVCRLYIWPKSKDFVKTYIQECPTCQEVTSANHLPYGLLQPLPIPEGRWQSILMDFIGPLHPPTERGHDAILVVIDRFTKRARFVPCSYRISALEVADIVFDRVVRDHGLPQSIISDHVPHFTSTFWRRLHEVYGS</sequence>
<dbReference type="Proteomes" id="UP000265515">
    <property type="component" value="Unassembled WGS sequence"/>
</dbReference>
<comment type="caution">
    <text evidence="5">The sequence shown here is derived from an EMBL/GenBank/DDBJ whole genome shotgun (WGS) entry which is preliminary data.</text>
</comment>
<evidence type="ECO:0000313" key="5">
    <source>
        <dbReference type="EMBL" id="GBG62826.1"/>
    </source>
</evidence>
<dbReference type="Gene3D" id="3.30.70.270">
    <property type="match status" value="2"/>
</dbReference>
<dbReference type="OrthoDB" id="1938712at2759"/>
<dbReference type="GO" id="GO:0015074">
    <property type="term" value="P:DNA integration"/>
    <property type="evidence" value="ECO:0007669"/>
    <property type="project" value="InterPro"/>
</dbReference>
<feature type="region of interest" description="Disordered" evidence="2">
    <location>
        <begin position="694"/>
        <end position="731"/>
    </location>
</feature>
<evidence type="ECO:0000256" key="1">
    <source>
        <dbReference type="SAM" id="Coils"/>
    </source>
</evidence>
<evidence type="ECO:0000313" key="6">
    <source>
        <dbReference type="Proteomes" id="UP000265515"/>
    </source>
</evidence>
<dbReference type="InterPro" id="IPR043502">
    <property type="entry name" value="DNA/RNA_pol_sf"/>
</dbReference>
<evidence type="ECO:0000256" key="2">
    <source>
        <dbReference type="SAM" id="MobiDB-lite"/>
    </source>
</evidence>
<dbReference type="Pfam" id="PF17921">
    <property type="entry name" value="Integrase_H2C2"/>
    <property type="match status" value="1"/>
</dbReference>
<proteinExistence type="predicted"/>
<gene>
    <name evidence="5" type="ORF">CBR_g32409</name>
</gene>
<feature type="coiled-coil region" evidence="1">
    <location>
        <begin position="392"/>
        <end position="471"/>
    </location>
</feature>
<keyword evidence="6" id="KW-1185">Reference proteome</keyword>
<accession>A0A388JYF4</accession>
<dbReference type="CDD" id="cd01647">
    <property type="entry name" value="RT_LTR"/>
    <property type="match status" value="2"/>
</dbReference>
<dbReference type="Gramene" id="GBG62826">
    <property type="protein sequence ID" value="GBG62826"/>
    <property type="gene ID" value="CBR_g32409"/>
</dbReference>
<dbReference type="PROSITE" id="PS50994">
    <property type="entry name" value="INTEGRASE"/>
    <property type="match status" value="1"/>
</dbReference>
<dbReference type="PANTHER" id="PTHR24559">
    <property type="entry name" value="TRANSPOSON TY3-I GAG-POL POLYPROTEIN"/>
    <property type="match status" value="1"/>
</dbReference>
<feature type="region of interest" description="Disordered" evidence="2">
    <location>
        <begin position="186"/>
        <end position="214"/>
    </location>
</feature>
<evidence type="ECO:0000259" key="4">
    <source>
        <dbReference type="PROSITE" id="PS50994"/>
    </source>
</evidence>
<evidence type="ECO:0000259" key="3">
    <source>
        <dbReference type="PROSITE" id="PS50878"/>
    </source>
</evidence>
<dbReference type="SUPFAM" id="SSF53098">
    <property type="entry name" value="Ribonuclease H-like"/>
    <property type="match status" value="1"/>
</dbReference>
<feature type="domain" description="Reverse transcriptase" evidence="3">
    <location>
        <begin position="1198"/>
        <end position="1377"/>
    </location>
</feature>
<keyword evidence="1" id="KW-0175">Coiled coil</keyword>
<dbReference type="Gene3D" id="3.10.10.10">
    <property type="entry name" value="HIV Type 1 Reverse Transcriptase, subunit A, domain 1"/>
    <property type="match status" value="2"/>
</dbReference>
<dbReference type="GO" id="GO:0003676">
    <property type="term" value="F:nucleic acid binding"/>
    <property type="evidence" value="ECO:0007669"/>
    <property type="project" value="InterPro"/>
</dbReference>
<dbReference type="PROSITE" id="PS50878">
    <property type="entry name" value="RT_POL"/>
    <property type="match status" value="2"/>
</dbReference>
<dbReference type="InterPro" id="IPR043128">
    <property type="entry name" value="Rev_trsase/Diguanyl_cyclase"/>
</dbReference>